<dbReference type="InterPro" id="IPR018490">
    <property type="entry name" value="cNMP-bd_dom_sf"/>
</dbReference>
<dbReference type="CDD" id="cd00038">
    <property type="entry name" value="CAP_ED"/>
    <property type="match status" value="1"/>
</dbReference>
<dbReference type="Proteomes" id="UP000551878">
    <property type="component" value="Unassembled WGS sequence"/>
</dbReference>
<dbReference type="GO" id="GO:0003677">
    <property type="term" value="F:DNA binding"/>
    <property type="evidence" value="ECO:0007669"/>
    <property type="project" value="UniProtKB-KW"/>
</dbReference>
<dbReference type="PANTHER" id="PTHR24567">
    <property type="entry name" value="CRP FAMILY TRANSCRIPTIONAL REGULATORY PROTEIN"/>
    <property type="match status" value="1"/>
</dbReference>
<evidence type="ECO:0000256" key="4">
    <source>
        <dbReference type="ARBA" id="ARBA00023163"/>
    </source>
</evidence>
<dbReference type="RefSeq" id="WP_184662928.1">
    <property type="nucleotide sequence ID" value="NZ_JACHHB010000002.1"/>
</dbReference>
<dbReference type="GO" id="GO:0003700">
    <property type="term" value="F:DNA-binding transcription factor activity"/>
    <property type="evidence" value="ECO:0007669"/>
    <property type="project" value="TreeGrafter"/>
</dbReference>
<gene>
    <name evidence="7" type="ORF">HNQ41_000606</name>
</gene>
<evidence type="ECO:0000256" key="1">
    <source>
        <dbReference type="ARBA" id="ARBA00023015"/>
    </source>
</evidence>
<dbReference type="PANTHER" id="PTHR24567:SF26">
    <property type="entry name" value="REGULATORY PROTEIN YEIL"/>
    <property type="match status" value="1"/>
</dbReference>
<dbReference type="InterPro" id="IPR036390">
    <property type="entry name" value="WH_DNA-bd_sf"/>
</dbReference>
<dbReference type="Pfam" id="PF13545">
    <property type="entry name" value="HTH_Crp_2"/>
    <property type="match status" value="1"/>
</dbReference>
<dbReference type="PRINTS" id="PR00034">
    <property type="entry name" value="HTHCRP"/>
</dbReference>
<feature type="domain" description="Cyclic nucleotide-binding" evidence="5">
    <location>
        <begin position="44"/>
        <end position="117"/>
    </location>
</feature>
<evidence type="ECO:0000313" key="8">
    <source>
        <dbReference type="Proteomes" id="UP000551878"/>
    </source>
</evidence>
<dbReference type="InterPro" id="IPR000595">
    <property type="entry name" value="cNMP-bd_dom"/>
</dbReference>
<dbReference type="InterPro" id="IPR014710">
    <property type="entry name" value="RmlC-like_jellyroll"/>
</dbReference>
<dbReference type="PROSITE" id="PS50042">
    <property type="entry name" value="CNMP_BINDING_3"/>
    <property type="match status" value="1"/>
</dbReference>
<dbReference type="EMBL" id="JACHHB010000002">
    <property type="protein sequence ID" value="MBB5172462.1"/>
    <property type="molecule type" value="Genomic_DNA"/>
</dbReference>
<protein>
    <submittedName>
        <fullName evidence="7">CRP/FNR family cyclic AMP-dependent transcriptional regulator</fullName>
    </submittedName>
</protein>
<keyword evidence="4" id="KW-0804">Transcription</keyword>
<dbReference type="SUPFAM" id="SSF46785">
    <property type="entry name" value="Winged helix' DNA-binding domain"/>
    <property type="match status" value="1"/>
</dbReference>
<dbReference type="SUPFAM" id="SSF51206">
    <property type="entry name" value="cAMP-binding domain-like"/>
    <property type="match status" value="1"/>
</dbReference>
<keyword evidence="3" id="KW-0010">Activator</keyword>
<evidence type="ECO:0000313" key="7">
    <source>
        <dbReference type="EMBL" id="MBB5172462.1"/>
    </source>
</evidence>
<dbReference type="InterPro" id="IPR012318">
    <property type="entry name" value="HTH_CRP"/>
</dbReference>
<sequence length="235" mass="27239">MEDIIEAISKAPQPQRQYLQTLFEDYPSTSHSFRTEEMKTDTKFISANDACNELWILIDGQVRAIEEQISGDVYVFSEFQAPALFGEMEGLAGNTTYKATLVTSTACQFIVLPMENYINWIRNDPEALFFRTREIMSSILEQTTNERTYLFLNAADRLMLYMTNYYRKHAKDKTCTIQIKRQEIADQTGYSLKTVNRSIKKLSDNGLITNDRGKIVISERQYERLVALIEEKFSQ</sequence>
<organism evidence="7 8">
    <name type="scientific">Texcoconibacillus texcoconensis</name>
    <dbReference type="NCBI Taxonomy" id="1095777"/>
    <lineage>
        <taxon>Bacteria</taxon>
        <taxon>Bacillati</taxon>
        <taxon>Bacillota</taxon>
        <taxon>Bacilli</taxon>
        <taxon>Bacillales</taxon>
        <taxon>Bacillaceae</taxon>
        <taxon>Texcoconibacillus</taxon>
    </lineage>
</organism>
<dbReference type="SMART" id="SM00419">
    <property type="entry name" value="HTH_CRP"/>
    <property type="match status" value="1"/>
</dbReference>
<dbReference type="AlphaFoldDB" id="A0A840QM58"/>
<keyword evidence="8" id="KW-1185">Reference proteome</keyword>
<keyword evidence="2" id="KW-0238">DNA-binding</keyword>
<dbReference type="PROSITE" id="PS51063">
    <property type="entry name" value="HTH_CRP_2"/>
    <property type="match status" value="1"/>
</dbReference>
<evidence type="ECO:0000256" key="3">
    <source>
        <dbReference type="ARBA" id="ARBA00023159"/>
    </source>
</evidence>
<accession>A0A840QM58</accession>
<proteinExistence type="predicted"/>
<feature type="domain" description="HTH crp-type" evidence="6">
    <location>
        <begin position="152"/>
        <end position="221"/>
    </location>
</feature>
<dbReference type="Pfam" id="PF00027">
    <property type="entry name" value="cNMP_binding"/>
    <property type="match status" value="1"/>
</dbReference>
<dbReference type="InterPro" id="IPR050397">
    <property type="entry name" value="Env_Response_Regulators"/>
</dbReference>
<dbReference type="InterPro" id="IPR036388">
    <property type="entry name" value="WH-like_DNA-bd_sf"/>
</dbReference>
<evidence type="ECO:0000256" key="2">
    <source>
        <dbReference type="ARBA" id="ARBA00023125"/>
    </source>
</evidence>
<keyword evidence="1" id="KW-0805">Transcription regulation</keyword>
<evidence type="ECO:0000259" key="6">
    <source>
        <dbReference type="PROSITE" id="PS51063"/>
    </source>
</evidence>
<comment type="caution">
    <text evidence="7">The sequence shown here is derived from an EMBL/GenBank/DDBJ whole genome shotgun (WGS) entry which is preliminary data.</text>
</comment>
<dbReference type="Gene3D" id="1.10.10.10">
    <property type="entry name" value="Winged helix-like DNA-binding domain superfamily/Winged helix DNA-binding domain"/>
    <property type="match status" value="1"/>
</dbReference>
<dbReference type="Gene3D" id="2.60.120.10">
    <property type="entry name" value="Jelly Rolls"/>
    <property type="match status" value="1"/>
</dbReference>
<reference evidence="7 8" key="1">
    <citation type="submission" date="2020-08" db="EMBL/GenBank/DDBJ databases">
        <title>Genomic Encyclopedia of Type Strains, Phase IV (KMG-IV): sequencing the most valuable type-strain genomes for metagenomic binning, comparative biology and taxonomic classification.</title>
        <authorList>
            <person name="Goeker M."/>
        </authorList>
    </citation>
    <scope>NUCLEOTIDE SEQUENCE [LARGE SCALE GENOMIC DNA]</scope>
    <source>
        <strain evidence="7 8">DSM 24696</strain>
    </source>
</reference>
<name>A0A840QM58_9BACI</name>
<evidence type="ECO:0000259" key="5">
    <source>
        <dbReference type="PROSITE" id="PS50042"/>
    </source>
</evidence>
<dbReference type="GO" id="GO:0005829">
    <property type="term" value="C:cytosol"/>
    <property type="evidence" value="ECO:0007669"/>
    <property type="project" value="TreeGrafter"/>
</dbReference>